<evidence type="ECO:0000313" key="1">
    <source>
        <dbReference type="EMBL" id="VEP12305.1"/>
    </source>
</evidence>
<dbReference type="Proteomes" id="UP000320055">
    <property type="component" value="Unassembled WGS sequence"/>
</dbReference>
<gene>
    <name evidence="1" type="ORF">H1P_1410020</name>
</gene>
<name>A0A563VLX0_9CYAN</name>
<proteinExistence type="predicted"/>
<dbReference type="EMBL" id="CAACVJ010000048">
    <property type="protein sequence ID" value="VEP12305.1"/>
    <property type="molecule type" value="Genomic_DNA"/>
</dbReference>
<reference evidence="1 2" key="1">
    <citation type="submission" date="2019-01" db="EMBL/GenBank/DDBJ databases">
        <authorList>
            <person name="Brito A."/>
        </authorList>
    </citation>
    <scope>NUCLEOTIDE SEQUENCE [LARGE SCALE GENOMIC DNA]</scope>
    <source>
        <strain evidence="1">1</strain>
    </source>
</reference>
<sequence length="61" mass="7061">MLVNFCRGVGINTFTAIFLRVRNEEVGEAVSNYVLVAIYQLLIHQRLFTKTHKNKKLTTNH</sequence>
<dbReference type="AlphaFoldDB" id="A0A563VLX0"/>
<evidence type="ECO:0000313" key="2">
    <source>
        <dbReference type="Proteomes" id="UP000320055"/>
    </source>
</evidence>
<keyword evidence="2" id="KW-1185">Reference proteome</keyword>
<protein>
    <submittedName>
        <fullName evidence="1">Uncharacterized protein</fullName>
    </submittedName>
</protein>
<accession>A0A563VLX0</accession>
<organism evidence="1 2">
    <name type="scientific">Hyella patelloides LEGE 07179</name>
    <dbReference type="NCBI Taxonomy" id="945734"/>
    <lineage>
        <taxon>Bacteria</taxon>
        <taxon>Bacillati</taxon>
        <taxon>Cyanobacteriota</taxon>
        <taxon>Cyanophyceae</taxon>
        <taxon>Pleurocapsales</taxon>
        <taxon>Hyellaceae</taxon>
        <taxon>Hyella</taxon>
    </lineage>
</organism>